<gene>
    <name evidence="11" type="ORF">CMC5_009260</name>
</gene>
<dbReference type="Proteomes" id="UP000067626">
    <property type="component" value="Chromosome"/>
</dbReference>
<dbReference type="GO" id="GO:0003954">
    <property type="term" value="F:NADH dehydrogenase activity"/>
    <property type="evidence" value="ECO:0007669"/>
    <property type="project" value="TreeGrafter"/>
</dbReference>
<dbReference type="PRINTS" id="PR01437">
    <property type="entry name" value="NUOXDRDTASE4"/>
</dbReference>
<keyword evidence="12" id="KW-1185">Reference proteome</keyword>
<dbReference type="InterPro" id="IPR010227">
    <property type="entry name" value="NADH_Q_OxRdtase_chainM/4"/>
</dbReference>
<dbReference type="GO" id="GO:0042773">
    <property type="term" value="P:ATP synthesis coupled electron transport"/>
    <property type="evidence" value="ECO:0007669"/>
    <property type="project" value="InterPro"/>
</dbReference>
<evidence type="ECO:0000256" key="7">
    <source>
        <dbReference type="SAM" id="MobiDB-lite"/>
    </source>
</evidence>
<dbReference type="GO" id="GO:0048039">
    <property type="term" value="F:ubiquinone binding"/>
    <property type="evidence" value="ECO:0007669"/>
    <property type="project" value="TreeGrafter"/>
</dbReference>
<evidence type="ECO:0000256" key="9">
    <source>
        <dbReference type="SAM" id="SignalP"/>
    </source>
</evidence>
<sequence length="735" mass="76705">MIAYRCRSMKALLGPLCVLAILLGVVPQADAQTSREHGVEAKSPEHASRDGSGRLVLHREGSGPLELTTDGLDFVGGFVVENVGDRPVRLEQIAVRTSTEDPRTPPGLSAELERGSPGMVMKPGEKRTVRVRWRTSVARARELYGHVLVVPADEAPGRPENHATSGVEHAEDPHALPAAMGIHAHRGRGLGWVGAHALSLLMFIPLLGALGAGLLRRTGDALLGRVFPVAAHGLNLLLSVWIYAVFDTGFARSDGNDGLQFVERRALLPSLGAEYSVGVDGLSVPLVVLATVVGVVTSLLRWGRDPVLPQRGEPVLLDVAVAAMIGMFVAQDLLLLSVSWVVLLASLGAHLLGGKSSGQQPGTHRFLAFAAVSVVLLVLSTGWLLQHAGPSYLVDGGVAARTAALPELARVDWVSEGLTLAGVNALKLVWIALLIAFGLFLPIAPLHGWLPTTQTEAPAPARVVIASGLLAAAGYGVLRMHVGVLPDATRWAAAGMSALGVLTLISGAVLALGQRDLVRLLGYVSVSRAGLVLLGAGTLTPQGIQGAAAQLVLHGLVAALLFAVASWGEARSRTRELDGLGGRFATMPRATWLLGLALLASLGVPGSSGFWGSALVLFGAASRYPWLAAVVTIGLLLGAAAHVRALCRVLPGGGHERAGDLGKLELGAVLPVALLVLLLGLFPRLLLGVIDRTTLDLHRRLDPASPTQIALESRDGEAPAWLGGRDETSGELTHG</sequence>
<evidence type="ECO:0000256" key="3">
    <source>
        <dbReference type="ARBA" id="ARBA00022692"/>
    </source>
</evidence>
<feature type="region of interest" description="Disordered" evidence="7">
    <location>
        <begin position="97"/>
        <end position="122"/>
    </location>
</feature>
<dbReference type="Pfam" id="PF00361">
    <property type="entry name" value="Proton_antipo_M"/>
    <property type="match status" value="1"/>
</dbReference>
<evidence type="ECO:0000256" key="5">
    <source>
        <dbReference type="ARBA" id="ARBA00023136"/>
    </source>
</evidence>
<evidence type="ECO:0000256" key="1">
    <source>
        <dbReference type="ARBA" id="ARBA00004127"/>
    </source>
</evidence>
<feature type="domain" description="NADH:quinone oxidoreductase/Mrp antiporter transmembrane" evidence="10">
    <location>
        <begin position="331"/>
        <end position="634"/>
    </location>
</feature>
<evidence type="ECO:0000256" key="2">
    <source>
        <dbReference type="ARBA" id="ARBA00009025"/>
    </source>
</evidence>
<feature type="transmembrane region" description="Helical" evidence="8">
    <location>
        <begin position="520"/>
        <end position="539"/>
    </location>
</feature>
<feature type="transmembrane region" description="Helical" evidence="8">
    <location>
        <begin position="551"/>
        <end position="570"/>
    </location>
</feature>
<comment type="subcellular location">
    <subcellularLocation>
        <location evidence="1">Endomembrane system</location>
        <topology evidence="1">Multi-pass membrane protein</topology>
    </subcellularLocation>
    <subcellularLocation>
        <location evidence="6">Membrane</location>
        <topology evidence="6">Multi-pass membrane protein</topology>
    </subcellularLocation>
</comment>
<dbReference type="GO" id="GO:0008137">
    <property type="term" value="F:NADH dehydrogenase (ubiquinone) activity"/>
    <property type="evidence" value="ECO:0007669"/>
    <property type="project" value="InterPro"/>
</dbReference>
<dbReference type="KEGG" id="ccro:CMC5_009260"/>
<feature type="signal peptide" evidence="9">
    <location>
        <begin position="1"/>
        <end position="31"/>
    </location>
</feature>
<dbReference type="STRING" id="52.CMC5_009260"/>
<feature type="transmembrane region" description="Helical" evidence="8">
    <location>
        <begin position="459"/>
        <end position="478"/>
    </location>
</feature>
<feature type="region of interest" description="Disordered" evidence="7">
    <location>
        <begin position="708"/>
        <end position="735"/>
    </location>
</feature>
<name>A0A0K1E7G5_CHOCO</name>
<dbReference type="AlphaFoldDB" id="A0A0K1E7G5"/>
<feature type="transmembrane region" description="Helical" evidence="8">
    <location>
        <begin position="668"/>
        <end position="690"/>
    </location>
</feature>
<evidence type="ECO:0000256" key="8">
    <source>
        <dbReference type="SAM" id="Phobius"/>
    </source>
</evidence>
<feature type="compositionally biased region" description="Basic and acidic residues" evidence="7">
    <location>
        <begin position="724"/>
        <end position="735"/>
    </location>
</feature>
<dbReference type="NCBIfam" id="TIGR01972">
    <property type="entry name" value="NDH_I_M"/>
    <property type="match status" value="1"/>
</dbReference>
<evidence type="ECO:0000256" key="6">
    <source>
        <dbReference type="RuleBase" id="RU000320"/>
    </source>
</evidence>
<dbReference type="GO" id="GO:0016020">
    <property type="term" value="C:membrane"/>
    <property type="evidence" value="ECO:0007669"/>
    <property type="project" value="UniProtKB-SubCell"/>
</dbReference>
<keyword evidence="5 8" id="KW-0472">Membrane</keyword>
<dbReference type="PANTHER" id="PTHR43507:SF1">
    <property type="entry name" value="NADH-UBIQUINONE OXIDOREDUCTASE CHAIN 4"/>
    <property type="match status" value="1"/>
</dbReference>
<feature type="transmembrane region" description="Helical" evidence="8">
    <location>
        <begin position="490"/>
        <end position="513"/>
    </location>
</feature>
<evidence type="ECO:0000256" key="4">
    <source>
        <dbReference type="ARBA" id="ARBA00022989"/>
    </source>
</evidence>
<dbReference type="InterPro" id="IPR003918">
    <property type="entry name" value="NADH_UbQ_OxRdtase"/>
</dbReference>
<feature type="region of interest" description="Disordered" evidence="7">
    <location>
        <begin position="34"/>
        <end position="56"/>
    </location>
</feature>
<dbReference type="InterPro" id="IPR001750">
    <property type="entry name" value="ND/Mrp_TM"/>
</dbReference>
<evidence type="ECO:0000259" key="10">
    <source>
        <dbReference type="Pfam" id="PF00361"/>
    </source>
</evidence>
<protein>
    <recommendedName>
        <fullName evidence="10">NADH:quinone oxidoreductase/Mrp antiporter transmembrane domain-containing protein</fullName>
    </recommendedName>
</protein>
<feature type="chain" id="PRO_5005458995" description="NADH:quinone oxidoreductase/Mrp antiporter transmembrane domain-containing protein" evidence="9">
    <location>
        <begin position="32"/>
        <end position="735"/>
    </location>
</feature>
<feature type="transmembrane region" description="Helical" evidence="8">
    <location>
        <begin position="591"/>
        <end position="618"/>
    </location>
</feature>
<keyword evidence="3 6" id="KW-0812">Transmembrane</keyword>
<dbReference type="PANTHER" id="PTHR43507">
    <property type="entry name" value="NADH-UBIQUINONE OXIDOREDUCTASE CHAIN 4"/>
    <property type="match status" value="1"/>
</dbReference>
<dbReference type="GO" id="GO:0012505">
    <property type="term" value="C:endomembrane system"/>
    <property type="evidence" value="ECO:0007669"/>
    <property type="project" value="UniProtKB-SubCell"/>
</dbReference>
<dbReference type="RefSeq" id="WP_156338195.1">
    <property type="nucleotide sequence ID" value="NZ_CP012159.1"/>
</dbReference>
<feature type="transmembrane region" description="Helical" evidence="8">
    <location>
        <begin position="337"/>
        <end position="354"/>
    </location>
</feature>
<feature type="transmembrane region" description="Helical" evidence="8">
    <location>
        <begin position="624"/>
        <end position="647"/>
    </location>
</feature>
<proteinExistence type="inferred from homology"/>
<reference evidence="11 12" key="1">
    <citation type="submission" date="2015-07" db="EMBL/GenBank/DDBJ databases">
        <title>Genome analysis of myxobacterium Chondromyces crocatus Cm c5 reveals a high potential for natural compound synthesis and the genetic basis for the loss of fruiting body formation.</title>
        <authorList>
            <person name="Zaburannyi N."/>
            <person name="Bunk B."/>
            <person name="Maier J."/>
            <person name="Overmann J."/>
            <person name="Mueller R."/>
        </authorList>
    </citation>
    <scope>NUCLEOTIDE SEQUENCE [LARGE SCALE GENOMIC DNA]</scope>
    <source>
        <strain evidence="11 12">Cm c5</strain>
    </source>
</reference>
<dbReference type="GO" id="GO:0015990">
    <property type="term" value="P:electron transport coupled proton transport"/>
    <property type="evidence" value="ECO:0007669"/>
    <property type="project" value="TreeGrafter"/>
</dbReference>
<feature type="transmembrane region" description="Helical" evidence="8">
    <location>
        <begin position="226"/>
        <end position="246"/>
    </location>
</feature>
<dbReference type="OrthoDB" id="9805769at2"/>
<evidence type="ECO:0000313" key="12">
    <source>
        <dbReference type="Proteomes" id="UP000067626"/>
    </source>
</evidence>
<dbReference type="EMBL" id="CP012159">
    <property type="protein sequence ID" value="AKT36805.1"/>
    <property type="molecule type" value="Genomic_DNA"/>
</dbReference>
<accession>A0A0K1E7G5</accession>
<comment type="similarity">
    <text evidence="2">Belongs to the complex I subunit 4 family.</text>
</comment>
<feature type="transmembrane region" description="Helical" evidence="8">
    <location>
        <begin position="366"/>
        <end position="385"/>
    </location>
</feature>
<feature type="transmembrane region" description="Helical" evidence="8">
    <location>
        <begin position="315"/>
        <end position="331"/>
    </location>
</feature>
<keyword evidence="9" id="KW-0732">Signal</keyword>
<feature type="transmembrane region" description="Helical" evidence="8">
    <location>
        <begin position="282"/>
        <end position="303"/>
    </location>
</feature>
<feature type="transmembrane region" description="Helical" evidence="8">
    <location>
        <begin position="190"/>
        <end position="214"/>
    </location>
</feature>
<keyword evidence="4 8" id="KW-1133">Transmembrane helix</keyword>
<feature type="transmembrane region" description="Helical" evidence="8">
    <location>
        <begin position="428"/>
        <end position="447"/>
    </location>
</feature>
<evidence type="ECO:0000313" key="11">
    <source>
        <dbReference type="EMBL" id="AKT36805.1"/>
    </source>
</evidence>
<organism evidence="11 12">
    <name type="scientific">Chondromyces crocatus</name>
    <dbReference type="NCBI Taxonomy" id="52"/>
    <lineage>
        <taxon>Bacteria</taxon>
        <taxon>Pseudomonadati</taxon>
        <taxon>Myxococcota</taxon>
        <taxon>Polyangia</taxon>
        <taxon>Polyangiales</taxon>
        <taxon>Polyangiaceae</taxon>
        <taxon>Chondromyces</taxon>
    </lineage>
</organism>